<dbReference type="EMBL" id="DSMG01000071">
    <property type="protein sequence ID" value="HDX31102.1"/>
    <property type="molecule type" value="Genomic_DNA"/>
</dbReference>
<keyword evidence="5" id="KW-0813">Transport</keyword>
<feature type="transmembrane region" description="Helical" evidence="5">
    <location>
        <begin position="452"/>
        <end position="471"/>
    </location>
</feature>
<evidence type="ECO:0000256" key="4">
    <source>
        <dbReference type="ARBA" id="ARBA00023136"/>
    </source>
</evidence>
<name>A0A7C1JJZ3_9CHLR</name>
<dbReference type="InterPro" id="IPR035906">
    <property type="entry name" value="MetI-like_sf"/>
</dbReference>
<dbReference type="PANTHER" id="PTHR43496">
    <property type="entry name" value="PROTEIN LPLB"/>
    <property type="match status" value="1"/>
</dbReference>
<comment type="caution">
    <text evidence="7">The sequence shown here is derived from an EMBL/GenBank/DDBJ whole genome shotgun (WGS) entry which is preliminary data.</text>
</comment>
<keyword evidence="3 5" id="KW-1133">Transmembrane helix</keyword>
<proteinExistence type="inferred from homology"/>
<evidence type="ECO:0000256" key="2">
    <source>
        <dbReference type="ARBA" id="ARBA00022692"/>
    </source>
</evidence>
<gene>
    <name evidence="7" type="ORF">ENQ20_06355</name>
</gene>
<dbReference type="InterPro" id="IPR017664">
    <property type="entry name" value="AminoethylPonate_ABC_perm-1"/>
</dbReference>
<feature type="domain" description="ABC transmembrane type-1" evidence="6">
    <location>
        <begin position="82"/>
        <end position="292"/>
    </location>
</feature>
<sequence>MMTPTTQEHLLLPPRSRISLIVTGEEWLRRLLLLLVVAFLLVGVLAPLVPLVVRSLSDQNGRFVGLENYVRYFNSPGLASSFVNSLTVATVTTLLAVGLAFGYAWAIARTCMPGKGFFRAIALLPLFAPPLAIAIGLVYLFGNKGLVTTGFFGFFERTLGLPLAYNIHLYGMNGIILGELLYCFPQAFLILMVAASLADARLYEASVSLKASPLRTFWVVTLPGMRYGLISAIFVCFTLAFTDFGVPKVVGGNFNVLATDIYKQVIGQQNFVMGATISILLLAPTVIAFVIDRMAQRRQMAVLTSRSVPLHPRPHPVIDTVALVYCSLVAAAILIVIGAVVYASFVDVWPYRLDLTLRHYDFRHVGGGGWAAYTNSLWMSFYSALFGVVIIFLGAYIIEKSRTWPLLRHFAYFLSMISVALPGLVIGIAYIFFFNPKSWTLAGFSIPNPFAFLYGTMAILVLANIVHFYTVSFMTATTALKQIDPEFESVSASMRVPFYRTFARITLPLSLPAVAEIAMYLFVNSMVTVSAVIFLYSPQIRLASVAIVNMDEAGDTAAAAAMSVLIIAACLVARLVYTVVVHQLNRRTQAWRLP</sequence>
<dbReference type="PANTHER" id="PTHR43496:SF1">
    <property type="entry name" value="POLYGALACTURONAN_RHAMNOGALACTURONAN TRANSPORT SYSTEM PERMEASE PROTEIN YTEP"/>
    <property type="match status" value="1"/>
</dbReference>
<accession>A0A7C1JJZ3</accession>
<feature type="transmembrane region" description="Helical" evidence="5">
    <location>
        <begin position="82"/>
        <end position="105"/>
    </location>
</feature>
<feature type="transmembrane region" description="Helical" evidence="5">
    <location>
        <begin position="557"/>
        <end position="577"/>
    </location>
</feature>
<evidence type="ECO:0000259" key="6">
    <source>
        <dbReference type="PROSITE" id="PS50928"/>
    </source>
</evidence>
<reference evidence="7" key="1">
    <citation type="journal article" date="2020" name="mSystems">
        <title>Genome- and Community-Level Interaction Insights into Carbon Utilization and Element Cycling Functions of Hydrothermarchaeota in Hydrothermal Sediment.</title>
        <authorList>
            <person name="Zhou Z."/>
            <person name="Liu Y."/>
            <person name="Xu W."/>
            <person name="Pan J."/>
            <person name="Luo Z.H."/>
            <person name="Li M."/>
        </authorList>
    </citation>
    <scope>NUCLEOTIDE SEQUENCE [LARGE SCALE GENOMIC DNA]</scope>
    <source>
        <strain evidence="7">SpSt-289</strain>
    </source>
</reference>
<evidence type="ECO:0000256" key="5">
    <source>
        <dbReference type="RuleBase" id="RU363032"/>
    </source>
</evidence>
<feature type="transmembrane region" description="Helical" evidence="5">
    <location>
        <begin position="410"/>
        <end position="432"/>
    </location>
</feature>
<keyword evidence="4 5" id="KW-0472">Membrane</keyword>
<dbReference type="SUPFAM" id="SSF161098">
    <property type="entry name" value="MetI-like"/>
    <property type="match status" value="2"/>
</dbReference>
<comment type="similarity">
    <text evidence="5">Belongs to the binding-protein-dependent transport system permease family.</text>
</comment>
<protein>
    <submittedName>
        <fullName evidence="7">Putative 2-aminoethylphosphonate ABC transporter permease subunit</fullName>
    </submittedName>
</protein>
<feature type="domain" description="ABC transmembrane type-1" evidence="6">
    <location>
        <begin position="373"/>
        <end position="577"/>
    </location>
</feature>
<feature type="transmembrane region" description="Helical" evidence="5">
    <location>
        <begin position="377"/>
        <end position="398"/>
    </location>
</feature>
<evidence type="ECO:0000313" key="7">
    <source>
        <dbReference type="EMBL" id="HDX31102.1"/>
    </source>
</evidence>
<dbReference type="Gene3D" id="1.10.3720.10">
    <property type="entry name" value="MetI-like"/>
    <property type="match status" value="2"/>
</dbReference>
<feature type="transmembrane region" description="Helical" evidence="5">
    <location>
        <begin position="271"/>
        <end position="291"/>
    </location>
</feature>
<dbReference type="NCBIfam" id="TIGR03262">
    <property type="entry name" value="PhnU2"/>
    <property type="match status" value="1"/>
</dbReference>
<evidence type="ECO:0000256" key="1">
    <source>
        <dbReference type="ARBA" id="ARBA00004141"/>
    </source>
</evidence>
<comment type="subcellular location">
    <subcellularLocation>
        <location evidence="5">Cell membrane</location>
        <topology evidence="5">Multi-pass membrane protein</topology>
    </subcellularLocation>
    <subcellularLocation>
        <location evidence="1">Membrane</location>
        <topology evidence="1">Multi-pass membrane protein</topology>
    </subcellularLocation>
</comment>
<dbReference type="AlphaFoldDB" id="A0A7C1JJZ3"/>
<feature type="transmembrane region" description="Helical" evidence="5">
    <location>
        <begin position="517"/>
        <end position="537"/>
    </location>
</feature>
<dbReference type="PROSITE" id="PS50928">
    <property type="entry name" value="ABC_TM1"/>
    <property type="match status" value="2"/>
</dbReference>
<feature type="transmembrane region" description="Helical" evidence="5">
    <location>
        <begin position="322"/>
        <end position="345"/>
    </location>
</feature>
<feature type="transmembrane region" description="Helical" evidence="5">
    <location>
        <begin position="31"/>
        <end position="53"/>
    </location>
</feature>
<feature type="transmembrane region" description="Helical" evidence="5">
    <location>
        <begin position="217"/>
        <end position="241"/>
    </location>
</feature>
<organism evidence="7">
    <name type="scientific">Caldilinea aerophila</name>
    <dbReference type="NCBI Taxonomy" id="133453"/>
    <lineage>
        <taxon>Bacteria</taxon>
        <taxon>Bacillati</taxon>
        <taxon>Chloroflexota</taxon>
        <taxon>Caldilineae</taxon>
        <taxon>Caldilineales</taxon>
        <taxon>Caldilineaceae</taxon>
        <taxon>Caldilinea</taxon>
    </lineage>
</organism>
<keyword evidence="2 5" id="KW-0812">Transmembrane</keyword>
<feature type="transmembrane region" description="Helical" evidence="5">
    <location>
        <begin position="175"/>
        <end position="197"/>
    </location>
</feature>
<dbReference type="GO" id="GO:0005886">
    <property type="term" value="C:plasma membrane"/>
    <property type="evidence" value="ECO:0007669"/>
    <property type="project" value="UniProtKB-SubCell"/>
</dbReference>
<feature type="transmembrane region" description="Helical" evidence="5">
    <location>
        <begin position="117"/>
        <end position="141"/>
    </location>
</feature>
<evidence type="ECO:0000256" key="3">
    <source>
        <dbReference type="ARBA" id="ARBA00022989"/>
    </source>
</evidence>
<dbReference type="CDD" id="cd06261">
    <property type="entry name" value="TM_PBP2"/>
    <property type="match status" value="2"/>
</dbReference>
<dbReference type="InterPro" id="IPR000515">
    <property type="entry name" value="MetI-like"/>
</dbReference>
<dbReference type="Pfam" id="PF00528">
    <property type="entry name" value="BPD_transp_1"/>
    <property type="match status" value="2"/>
</dbReference>
<dbReference type="GO" id="GO:0055085">
    <property type="term" value="P:transmembrane transport"/>
    <property type="evidence" value="ECO:0007669"/>
    <property type="project" value="InterPro"/>
</dbReference>